<name>A0A918N6U8_9GAMM</name>
<comment type="subcellular location">
    <subcellularLocation>
        <location evidence="1">Membrane</location>
    </subcellularLocation>
</comment>
<evidence type="ECO:0000259" key="3">
    <source>
        <dbReference type="Pfam" id="PF01103"/>
    </source>
</evidence>
<dbReference type="Proteomes" id="UP000626148">
    <property type="component" value="Unassembled WGS sequence"/>
</dbReference>
<keyword evidence="5" id="KW-1185">Reference proteome</keyword>
<sequence>MKTPVNVVLGLAATLGAAQAEELKPANWVLLPAIGSSAETGFEYGLYAMRQFAQTSIDEPQDRTEFVVQGTTKSQFQAFIWPDFYVAGGNWNLSGEIGGKYWPTPYFGQGNDVSLDAEPENYELTAFESDVEAAYRVTPSIWLGSLVFLEYEDITDDDDDALLNDTINGFEGGLYSGIGLSAAWDTRNDRDWPTRGSRVSAELRQYAPMLGSDYDFGILYSKASHFVTLGDDVLALGANYQWSSSTTPFTRLPRPTGASTLRGANGNRWIDHQLLGTQVEYRMTLTPRWAVTGFFDTAQVGESLDDLGLDAVHTSLGGGVRWSTIADSRFNIRFDVGWVDMESVGIALRVGEAF</sequence>
<dbReference type="InterPro" id="IPR000184">
    <property type="entry name" value="Bac_surfAg_D15"/>
</dbReference>
<feature type="domain" description="Bacterial surface antigen (D15)" evidence="3">
    <location>
        <begin position="176"/>
        <end position="338"/>
    </location>
</feature>
<dbReference type="EMBL" id="BMXR01000001">
    <property type="protein sequence ID" value="GGX40784.1"/>
    <property type="molecule type" value="Genomic_DNA"/>
</dbReference>
<proteinExistence type="predicted"/>
<dbReference type="AlphaFoldDB" id="A0A918N6U8"/>
<accession>A0A918N6U8</accession>
<reference evidence="4" key="1">
    <citation type="journal article" date="2014" name="Int. J. Syst. Evol. Microbiol.">
        <title>Complete genome sequence of Corynebacterium casei LMG S-19264T (=DSM 44701T), isolated from a smear-ripened cheese.</title>
        <authorList>
            <consortium name="US DOE Joint Genome Institute (JGI-PGF)"/>
            <person name="Walter F."/>
            <person name="Albersmeier A."/>
            <person name="Kalinowski J."/>
            <person name="Ruckert C."/>
        </authorList>
    </citation>
    <scope>NUCLEOTIDE SEQUENCE</scope>
    <source>
        <strain evidence="4">KCTC 22169</strain>
    </source>
</reference>
<dbReference type="GO" id="GO:0019867">
    <property type="term" value="C:outer membrane"/>
    <property type="evidence" value="ECO:0007669"/>
    <property type="project" value="InterPro"/>
</dbReference>
<gene>
    <name evidence="4" type="ORF">GCM10007392_04460</name>
</gene>
<evidence type="ECO:0000256" key="1">
    <source>
        <dbReference type="ARBA" id="ARBA00004370"/>
    </source>
</evidence>
<organism evidence="4 5">
    <name type="scientific">Saccharospirillum salsuginis</name>
    <dbReference type="NCBI Taxonomy" id="418750"/>
    <lineage>
        <taxon>Bacteria</taxon>
        <taxon>Pseudomonadati</taxon>
        <taxon>Pseudomonadota</taxon>
        <taxon>Gammaproteobacteria</taxon>
        <taxon>Oceanospirillales</taxon>
        <taxon>Saccharospirillaceae</taxon>
        <taxon>Saccharospirillum</taxon>
    </lineage>
</organism>
<evidence type="ECO:0000313" key="4">
    <source>
        <dbReference type="EMBL" id="GGX40784.1"/>
    </source>
</evidence>
<comment type="caution">
    <text evidence="4">The sequence shown here is derived from an EMBL/GenBank/DDBJ whole genome shotgun (WGS) entry which is preliminary data.</text>
</comment>
<protein>
    <recommendedName>
        <fullName evidence="3">Bacterial surface antigen (D15) domain-containing protein</fullName>
    </recommendedName>
</protein>
<dbReference type="RefSeq" id="WP_189606847.1">
    <property type="nucleotide sequence ID" value="NZ_BMXR01000001.1"/>
</dbReference>
<dbReference type="Pfam" id="PF01103">
    <property type="entry name" value="Omp85"/>
    <property type="match status" value="1"/>
</dbReference>
<evidence type="ECO:0000313" key="5">
    <source>
        <dbReference type="Proteomes" id="UP000626148"/>
    </source>
</evidence>
<keyword evidence="2" id="KW-0472">Membrane</keyword>
<reference evidence="4" key="2">
    <citation type="submission" date="2020-09" db="EMBL/GenBank/DDBJ databases">
        <authorList>
            <person name="Sun Q."/>
            <person name="Kim S."/>
        </authorList>
    </citation>
    <scope>NUCLEOTIDE SEQUENCE</scope>
    <source>
        <strain evidence="4">KCTC 22169</strain>
    </source>
</reference>
<dbReference type="Gene3D" id="2.40.160.50">
    <property type="entry name" value="membrane protein fhac: a member of the omp85/tpsb transporter family"/>
    <property type="match status" value="1"/>
</dbReference>
<evidence type="ECO:0000256" key="2">
    <source>
        <dbReference type="ARBA" id="ARBA00023136"/>
    </source>
</evidence>